<accession>A0ABS6EDB0</accession>
<keyword evidence="4" id="KW-1185">Reference proteome</keyword>
<dbReference type="Pfam" id="PF00378">
    <property type="entry name" value="ECH_1"/>
    <property type="match status" value="1"/>
</dbReference>
<dbReference type="CDD" id="cd06558">
    <property type="entry name" value="crotonase-like"/>
    <property type="match status" value="1"/>
</dbReference>
<organism evidence="3 4">
    <name type="scientific">Clostridium mobile</name>
    <dbReference type="NCBI Taxonomy" id="2841512"/>
    <lineage>
        <taxon>Bacteria</taxon>
        <taxon>Bacillati</taxon>
        <taxon>Bacillota</taxon>
        <taxon>Clostridia</taxon>
        <taxon>Eubacteriales</taxon>
        <taxon>Clostridiaceae</taxon>
        <taxon>Clostridium</taxon>
    </lineage>
</organism>
<dbReference type="RefSeq" id="WP_216437579.1">
    <property type="nucleotide sequence ID" value="NZ_JAHLQF010000001.1"/>
</dbReference>
<name>A0ABS6EDB0_9CLOT</name>
<evidence type="ECO:0000256" key="1">
    <source>
        <dbReference type="ARBA" id="ARBA00005254"/>
    </source>
</evidence>
<gene>
    <name evidence="3" type="ORF">KQI86_02505</name>
</gene>
<sequence>MDLKNILLEEKNSILTLTFNRPKSLNALNNETLLELEKVIQYAKEKPEIKGVILTGGNGKAFVAGADILQMLPYKSEEGRDYASFAQKVFNDIENLEKPVIAAVNGYALGGGCELALSCDIRIASTNASFGQPEVNLGVIPCFGGTQRLTRLVGVGMAKELIFTGRFVKADEAKAIGLVNKIVSPEELLQDALTMMENIICKAPLAIKYSKIAIDRGKEMDLLNGLELEKDLAALCFASEDKEEGMKAFVEKRTPSFKNK</sequence>
<dbReference type="PANTHER" id="PTHR11941">
    <property type="entry name" value="ENOYL-COA HYDRATASE-RELATED"/>
    <property type="match status" value="1"/>
</dbReference>
<protein>
    <submittedName>
        <fullName evidence="3">Enoyl-CoA hydratase/isomerase family protein</fullName>
    </submittedName>
</protein>
<dbReference type="InterPro" id="IPR018376">
    <property type="entry name" value="Enoyl-CoA_hyd/isom_CS"/>
</dbReference>
<dbReference type="Proteomes" id="UP000726170">
    <property type="component" value="Unassembled WGS sequence"/>
</dbReference>
<reference evidence="3 4" key="1">
    <citation type="submission" date="2021-06" db="EMBL/GenBank/DDBJ databases">
        <authorList>
            <person name="Sun Q."/>
            <person name="Li D."/>
        </authorList>
    </citation>
    <scope>NUCLEOTIDE SEQUENCE [LARGE SCALE GENOMIC DNA]</scope>
    <source>
        <strain evidence="3 4">MSJ-11</strain>
    </source>
</reference>
<evidence type="ECO:0000313" key="3">
    <source>
        <dbReference type="EMBL" id="MBU5483181.1"/>
    </source>
</evidence>
<dbReference type="PROSITE" id="PS00166">
    <property type="entry name" value="ENOYL_COA_HYDRATASE"/>
    <property type="match status" value="1"/>
</dbReference>
<proteinExistence type="inferred from homology"/>
<evidence type="ECO:0000313" key="4">
    <source>
        <dbReference type="Proteomes" id="UP000726170"/>
    </source>
</evidence>
<dbReference type="EMBL" id="JAHLQF010000001">
    <property type="protein sequence ID" value="MBU5483181.1"/>
    <property type="molecule type" value="Genomic_DNA"/>
</dbReference>
<dbReference type="PANTHER" id="PTHR11941:SF54">
    <property type="entry name" value="ENOYL-COA HYDRATASE, MITOCHONDRIAL"/>
    <property type="match status" value="1"/>
</dbReference>
<comment type="similarity">
    <text evidence="1 2">Belongs to the enoyl-CoA hydratase/isomerase family.</text>
</comment>
<evidence type="ECO:0000256" key="2">
    <source>
        <dbReference type="RuleBase" id="RU003707"/>
    </source>
</evidence>
<comment type="caution">
    <text evidence="3">The sequence shown here is derived from an EMBL/GenBank/DDBJ whole genome shotgun (WGS) entry which is preliminary data.</text>
</comment>
<dbReference type="InterPro" id="IPR001753">
    <property type="entry name" value="Enoyl-CoA_hydra/iso"/>
</dbReference>